<dbReference type="Proteomes" id="UP001165079">
    <property type="component" value="Unassembled WGS sequence"/>
</dbReference>
<accession>A0A9W6WDL4</accession>
<gene>
    <name evidence="1" type="ORF">Afil01_57670</name>
</gene>
<protein>
    <submittedName>
        <fullName evidence="1">Uncharacterized protein</fullName>
    </submittedName>
</protein>
<reference evidence="1" key="1">
    <citation type="submission" date="2023-03" db="EMBL/GenBank/DDBJ databases">
        <title>Actinorhabdospora filicis NBRC 111898.</title>
        <authorList>
            <person name="Ichikawa N."/>
            <person name="Sato H."/>
            <person name="Tonouchi N."/>
        </authorList>
    </citation>
    <scope>NUCLEOTIDE SEQUENCE</scope>
    <source>
        <strain evidence="1">NBRC 111898</strain>
    </source>
</reference>
<sequence length="203" mass="21583">MQERGDLVVAEFGEPAIGARAGPPQVPQRGRVAVVLQDQQSRVGSAQDPRREAQGAFAQVTGRVQEQPEAGHQGRPLIVHSGRYGPVRLDDVQLGRGVELVRAGEHDTGGVVAVRLAHQPFEHAQDASGAAGEVVVDGRDVEGGLGEGAQPVPLPGRDLRVERSRTVVVALVLFGRPFVAEDLCVVGAHSLVIPQRIRHLRVS</sequence>
<keyword evidence="2" id="KW-1185">Reference proteome</keyword>
<proteinExistence type="predicted"/>
<evidence type="ECO:0000313" key="1">
    <source>
        <dbReference type="EMBL" id="GLZ80960.1"/>
    </source>
</evidence>
<evidence type="ECO:0000313" key="2">
    <source>
        <dbReference type="Proteomes" id="UP001165079"/>
    </source>
</evidence>
<dbReference type="EMBL" id="BSTX01000004">
    <property type="protein sequence ID" value="GLZ80960.1"/>
    <property type="molecule type" value="Genomic_DNA"/>
</dbReference>
<name>A0A9W6WDL4_9ACTN</name>
<comment type="caution">
    <text evidence="1">The sequence shown here is derived from an EMBL/GenBank/DDBJ whole genome shotgun (WGS) entry which is preliminary data.</text>
</comment>
<organism evidence="1 2">
    <name type="scientific">Actinorhabdospora filicis</name>
    <dbReference type="NCBI Taxonomy" id="1785913"/>
    <lineage>
        <taxon>Bacteria</taxon>
        <taxon>Bacillati</taxon>
        <taxon>Actinomycetota</taxon>
        <taxon>Actinomycetes</taxon>
        <taxon>Micromonosporales</taxon>
        <taxon>Micromonosporaceae</taxon>
        <taxon>Actinorhabdospora</taxon>
    </lineage>
</organism>
<dbReference type="AlphaFoldDB" id="A0A9W6WDL4"/>